<dbReference type="PROSITE" id="PS51750">
    <property type="entry name" value="BRO_N"/>
    <property type="match status" value="1"/>
</dbReference>
<dbReference type="SMART" id="SM01040">
    <property type="entry name" value="Bro-N"/>
    <property type="match status" value="1"/>
</dbReference>
<protein>
    <submittedName>
        <fullName evidence="2">Phage repressor protein</fullName>
    </submittedName>
</protein>
<feature type="domain" description="Bro-N" evidence="1">
    <location>
        <begin position="1"/>
        <end position="115"/>
    </location>
</feature>
<proteinExistence type="predicted"/>
<organism evidence="2">
    <name type="scientific">Salmonella enterica</name>
    <name type="common">Salmonella choleraesuis</name>
    <dbReference type="NCBI Taxonomy" id="28901"/>
    <lineage>
        <taxon>Bacteria</taxon>
        <taxon>Pseudomonadati</taxon>
        <taxon>Pseudomonadota</taxon>
        <taxon>Gammaproteobacteria</taxon>
        <taxon>Enterobacterales</taxon>
        <taxon>Enterobacteriaceae</taxon>
        <taxon>Salmonella</taxon>
    </lineage>
</organism>
<reference evidence="2" key="1">
    <citation type="journal article" date="2018" name="Genome Biol.">
        <title>SKESA: strategic k-mer extension for scrupulous assemblies.</title>
        <authorList>
            <person name="Souvorov A."/>
            <person name="Agarwala R."/>
            <person name="Lipman D.J."/>
        </authorList>
    </citation>
    <scope>NUCLEOTIDE SEQUENCE</scope>
    <source>
        <strain evidence="2">MA.JE_S09-001881</strain>
    </source>
</reference>
<dbReference type="EMBL" id="DAAVPB010000030">
    <property type="protein sequence ID" value="HAF6371197.1"/>
    <property type="molecule type" value="Genomic_DNA"/>
</dbReference>
<evidence type="ECO:0000259" key="1">
    <source>
        <dbReference type="PROSITE" id="PS51750"/>
    </source>
</evidence>
<accession>A0A750KLH9</accession>
<comment type="caution">
    <text evidence="2">The sequence shown here is derived from an EMBL/GenBank/DDBJ whole genome shotgun (WGS) entry which is preliminary data.</text>
</comment>
<evidence type="ECO:0000313" key="2">
    <source>
        <dbReference type="EMBL" id="HAF6371197.1"/>
    </source>
</evidence>
<sequence length="261" mass="28867">MDSIIKHFEFKSSEGMAVSIDAARFKGKPVFLAVPLAKALGYTNPADALKKHCKSLIKLNYSESRELGFGDNLRGIQFVGQADVFRLIMRSSLPSAERVQDWVCEEVLPALMDTGTYSIRKEKTSSGLPEYRLAKAEQLKALALEKNIASARKLMVMLPRLDPTSHQTLAASLINPIIGYDAIPLPVIEEHYYTAAEVGEKIGVSANKIGRIANANNLKTEQYGKFFLDKSAYSSKQVEAFRYNAEGIEALRHLIQSVDVA</sequence>
<dbReference type="Pfam" id="PF02498">
    <property type="entry name" value="Bro-N"/>
    <property type="match status" value="1"/>
</dbReference>
<dbReference type="AlphaFoldDB" id="A0A750KLH9"/>
<reference evidence="2" key="2">
    <citation type="submission" date="2020-02" db="EMBL/GenBank/DDBJ databases">
        <authorList>
            <consortium name="NCBI Pathogen Detection Project"/>
        </authorList>
    </citation>
    <scope>NUCLEOTIDE SEQUENCE</scope>
    <source>
        <strain evidence="2">MA.JE_S09-001881</strain>
    </source>
</reference>
<gene>
    <name evidence="2" type="ORF">G8N11_004166</name>
</gene>
<dbReference type="InterPro" id="IPR003497">
    <property type="entry name" value="BRO_N_domain"/>
</dbReference>
<name>A0A750KLH9_SALER</name>